<comment type="caution">
    <text evidence="4">The sequence shown here is derived from an EMBL/GenBank/DDBJ whole genome shotgun (WGS) entry which is preliminary data.</text>
</comment>
<dbReference type="GO" id="GO:0008237">
    <property type="term" value="F:metallopeptidase activity"/>
    <property type="evidence" value="ECO:0007669"/>
    <property type="project" value="UniProtKB-KW"/>
</dbReference>
<evidence type="ECO:0000313" key="5">
    <source>
        <dbReference type="Proteomes" id="UP000481030"/>
    </source>
</evidence>
<accession>A0A6L3UZ84</accession>
<dbReference type="OrthoDB" id="2986766at2"/>
<proteinExistence type="predicted"/>
<dbReference type="InterPro" id="IPR026898">
    <property type="entry name" value="PrsW"/>
</dbReference>
<evidence type="ECO:0000313" key="4">
    <source>
        <dbReference type="EMBL" id="KAB2328749.1"/>
    </source>
</evidence>
<feature type="transmembrane region" description="Helical" evidence="2">
    <location>
        <begin position="380"/>
        <end position="398"/>
    </location>
</feature>
<keyword evidence="2" id="KW-0812">Transmembrane</keyword>
<feature type="transmembrane region" description="Helical" evidence="2">
    <location>
        <begin position="284"/>
        <end position="304"/>
    </location>
</feature>
<dbReference type="Pfam" id="PF15532">
    <property type="entry name" value="Ntox30"/>
    <property type="match status" value="1"/>
</dbReference>
<evidence type="ECO:0000259" key="3">
    <source>
        <dbReference type="Pfam" id="PF15532"/>
    </source>
</evidence>
<reference evidence="4 5" key="1">
    <citation type="journal article" date="2016" name="Antonie Van Leeuwenhoek">
        <title>Bacillus depressus sp. nov., isolated from soil of a sunflower field.</title>
        <authorList>
            <person name="Wei X."/>
            <person name="Xin D."/>
            <person name="Xin Y."/>
            <person name="Zhang H."/>
            <person name="Wang T."/>
            <person name="Zhang J."/>
        </authorList>
    </citation>
    <scope>NUCLEOTIDE SEQUENCE [LARGE SCALE GENOMIC DNA]</scope>
    <source>
        <strain evidence="4 5">BZ1</strain>
    </source>
</reference>
<keyword evidence="4" id="KW-0645">Protease</keyword>
<sequence>MTSRIEKFRFNVRTNLDTIVQFWKSFIQKHPMILRICTLFSWLSLIALVLSFIFVEESRKMYVQFLWSFYVIIQFWFLCRSKTLSWKKYTLFFLVGAWLIAPLTSMVVRFITFLFGGMESDIWSMSVLTPIAEEVIKLIPLGVYLFVSRRASSLSLTDFALIGAASGAGFQFFEETTRRIASGNHYGVTLFGGKVLNWDLFTLFPGYFEESFLPDKMTAGHSLLTAMIALGIGLALRYSHRFKRYTYLFPLFLLFWSIFDHAIWNASYNAPKWLEGFHDLLGSGYASKPVFLLMLCAALFIDYWELNRLRGKIPLLDGERTIHPFSELWNLIISACKDRQVFAYLLLFYRERRELAFTQLHGKKDAKELLPKLQASIQNYYAALTVISIIFLTVFLLVDWVNTYNGSEGCIACLFDMLQNWWDRLSGWEKGLIILGAFALSFPLLGFWSSVGMVSSGIGIAAGGHQTADVVRHPKKLLTPETAIAIGIDALMTRIPFGRALEKIGKRVSSKLKPFIKKILPDKKSNPGKHGSNPKSKSSHSKVTKGDFSGVKDINDFRSRIPGNATQLPWKKVPGGAAEGEKYRWTDSDGNVWNVRAHGIDPSAPAGSNASKGWIYRVEVKTPSGKWTMDSQGNFYKKNVFNPNSPHYDEAIANDSHIPFTG</sequence>
<name>A0A6L3UZ84_9BACI</name>
<feature type="region of interest" description="Disordered" evidence="1">
    <location>
        <begin position="520"/>
        <end position="551"/>
    </location>
</feature>
<organism evidence="4 5">
    <name type="scientific">Cytobacillus depressus</name>
    <dbReference type="NCBI Taxonomy" id="1602942"/>
    <lineage>
        <taxon>Bacteria</taxon>
        <taxon>Bacillati</taxon>
        <taxon>Bacillota</taxon>
        <taxon>Bacilli</taxon>
        <taxon>Bacillales</taxon>
        <taxon>Bacillaceae</taxon>
        <taxon>Cytobacillus</taxon>
    </lineage>
</organism>
<keyword evidence="2" id="KW-1133">Transmembrane helix</keyword>
<feature type="transmembrane region" description="Helical" evidence="2">
    <location>
        <begin position="32"/>
        <end position="55"/>
    </location>
</feature>
<gene>
    <name evidence="4" type="ORF">F7731_24290</name>
</gene>
<feature type="transmembrane region" description="Helical" evidence="2">
    <location>
        <begin position="61"/>
        <end position="79"/>
    </location>
</feature>
<feature type="transmembrane region" description="Helical" evidence="2">
    <location>
        <begin position="91"/>
        <end position="116"/>
    </location>
</feature>
<feature type="transmembrane region" description="Helical" evidence="2">
    <location>
        <begin position="154"/>
        <end position="173"/>
    </location>
</feature>
<dbReference type="Proteomes" id="UP000481030">
    <property type="component" value="Unassembled WGS sequence"/>
</dbReference>
<feature type="transmembrane region" description="Helical" evidence="2">
    <location>
        <begin position="431"/>
        <end position="448"/>
    </location>
</feature>
<feature type="transmembrane region" description="Helical" evidence="2">
    <location>
        <begin position="219"/>
        <end position="238"/>
    </location>
</feature>
<dbReference type="InterPro" id="IPR029111">
    <property type="entry name" value="Ntox30"/>
</dbReference>
<keyword evidence="4" id="KW-0378">Hydrolase</keyword>
<dbReference type="EMBL" id="WBOS01000024">
    <property type="protein sequence ID" value="KAB2328749.1"/>
    <property type="molecule type" value="Genomic_DNA"/>
</dbReference>
<keyword evidence="4" id="KW-0482">Metalloprotease</keyword>
<dbReference type="GO" id="GO:0006508">
    <property type="term" value="P:proteolysis"/>
    <property type="evidence" value="ECO:0007669"/>
    <property type="project" value="UniProtKB-KW"/>
</dbReference>
<keyword evidence="2" id="KW-0472">Membrane</keyword>
<evidence type="ECO:0000256" key="2">
    <source>
        <dbReference type="SAM" id="Phobius"/>
    </source>
</evidence>
<evidence type="ECO:0000256" key="1">
    <source>
        <dbReference type="SAM" id="MobiDB-lite"/>
    </source>
</evidence>
<feature type="transmembrane region" description="Helical" evidence="2">
    <location>
        <begin position="245"/>
        <end position="264"/>
    </location>
</feature>
<feature type="domain" description="Bacterial toxin 30" evidence="3">
    <location>
        <begin position="558"/>
        <end position="660"/>
    </location>
</feature>
<protein>
    <submittedName>
        <fullName evidence="4">PrsW family intramembrane metalloprotease</fullName>
    </submittedName>
</protein>
<dbReference type="Pfam" id="PF13367">
    <property type="entry name" value="PrsW-protease"/>
    <property type="match status" value="1"/>
</dbReference>
<keyword evidence="5" id="KW-1185">Reference proteome</keyword>
<dbReference type="AlphaFoldDB" id="A0A6L3UZ84"/>